<comment type="caution">
    <text evidence="2">The sequence shown here is derived from an EMBL/GenBank/DDBJ whole genome shotgun (WGS) entry which is preliminary data.</text>
</comment>
<dbReference type="EMBL" id="JBHTIL010000002">
    <property type="protein sequence ID" value="MFD0927072.1"/>
    <property type="molecule type" value="Genomic_DNA"/>
</dbReference>
<dbReference type="RefSeq" id="WP_253648749.1">
    <property type="nucleotide sequence ID" value="NZ_BAAAMO010000006.1"/>
</dbReference>
<name>A0ABW3GEM4_9NOCA</name>
<feature type="chain" id="PRO_5046125659" description="Peptidase MA superfamily protein" evidence="1">
    <location>
        <begin position="28"/>
        <end position="460"/>
    </location>
</feature>
<proteinExistence type="predicted"/>
<gene>
    <name evidence="2" type="ORF">ACFQ04_15140</name>
</gene>
<evidence type="ECO:0000313" key="3">
    <source>
        <dbReference type="Proteomes" id="UP001597068"/>
    </source>
</evidence>
<dbReference type="Proteomes" id="UP001597068">
    <property type="component" value="Unassembled WGS sequence"/>
</dbReference>
<accession>A0ABW3GEM4</accession>
<reference evidence="3" key="1">
    <citation type="journal article" date="2019" name="Int. J. Syst. Evol. Microbiol.">
        <title>The Global Catalogue of Microorganisms (GCM) 10K type strain sequencing project: providing services to taxonomists for standard genome sequencing and annotation.</title>
        <authorList>
            <consortium name="The Broad Institute Genomics Platform"/>
            <consortium name="The Broad Institute Genome Sequencing Center for Infectious Disease"/>
            <person name="Wu L."/>
            <person name="Ma J."/>
        </authorList>
    </citation>
    <scope>NUCLEOTIDE SEQUENCE [LARGE SCALE GENOMIC DNA]</scope>
    <source>
        <strain evidence="3">CCUG 50873</strain>
    </source>
</reference>
<feature type="signal peptide" evidence="1">
    <location>
        <begin position="1"/>
        <end position="27"/>
    </location>
</feature>
<evidence type="ECO:0008006" key="4">
    <source>
        <dbReference type="Google" id="ProtNLM"/>
    </source>
</evidence>
<organism evidence="2 3">
    <name type="scientific">Williamsia deligens</name>
    <dbReference type="NCBI Taxonomy" id="321325"/>
    <lineage>
        <taxon>Bacteria</taxon>
        <taxon>Bacillati</taxon>
        <taxon>Actinomycetota</taxon>
        <taxon>Actinomycetes</taxon>
        <taxon>Mycobacteriales</taxon>
        <taxon>Nocardiaceae</taxon>
        <taxon>Williamsia</taxon>
    </lineage>
</organism>
<protein>
    <recommendedName>
        <fullName evidence="4">Peptidase MA superfamily protein</fullName>
    </recommendedName>
</protein>
<keyword evidence="1" id="KW-0732">Signal</keyword>
<dbReference type="PROSITE" id="PS51257">
    <property type="entry name" value="PROKAR_LIPOPROTEIN"/>
    <property type="match status" value="1"/>
</dbReference>
<keyword evidence="3" id="KW-1185">Reference proteome</keyword>
<evidence type="ECO:0000313" key="2">
    <source>
        <dbReference type="EMBL" id="MFD0927072.1"/>
    </source>
</evidence>
<sequence length="460" mass="47487">MRQPPRRRIPASAPALALIAVVTLLLGACGSDTPPAASPSSSQNAYEATREQGVLATLTKLTAAERAGDVAAATALVDASATPAFRESVARTARAFATVGIGTAQYRVQRDTGDGDRSGQLGQNGALGELTLPTEVQQRLDAQGSTDSWVVPTVLRYQFAGVDEAPTSVSRPLVMARYGDSWTVVGDAGPVLGTGTPRPQFWDYDGVRAQRVSTAGGTSIVLDYPGSRSLGDRIRSGLPGAVGAVTAFWGAQWPRRTVVIATDTSGAFVGLARAQGDTAAAAAATVSGDDTGTSALGQRVVFTPGAVDDLPGAALDVVLRHELTHVAARPRTADTAPKWLTEGVAEYVGRSGTYRVLADAAPDLAAQVRSGRTPTALPDDAAFAVSGPDAQIAYQTAWSFAAFAAQAYTPARLRALYLRLAGGPSTAQAQSDAMSATLGAPGDAVLDRWRVWLTTSAAAR</sequence>
<evidence type="ECO:0000256" key="1">
    <source>
        <dbReference type="SAM" id="SignalP"/>
    </source>
</evidence>